<sequence length="174" mass="18981">MTPLPGRAALRARRAAGRRLRRCRALADGLELPVPFDAAELAERIARRRGRPIDLMPADWRSGLPCGLLISADQADYIVYVADTPPLHREHILVHELAHLLCEHHGSPSGTLLPHLPSALVGRVLGRTAYSEPQEEEAELLASLILQRAVWTESAAGPPDPLFGPPSRTGRGRP</sequence>
<name>A0A5N5W562_STRMB</name>
<keyword evidence="3" id="KW-1185">Reference proteome</keyword>
<dbReference type="RefSeq" id="WP_004951515.1">
    <property type="nucleotide sequence ID" value="NZ_VOKX01000040.1"/>
</dbReference>
<accession>A0A5N5W562</accession>
<proteinExistence type="predicted"/>
<evidence type="ECO:0000256" key="1">
    <source>
        <dbReference type="SAM" id="MobiDB-lite"/>
    </source>
</evidence>
<protein>
    <submittedName>
        <fullName evidence="2">ParH-like protein</fullName>
    </submittedName>
</protein>
<reference evidence="2 3" key="1">
    <citation type="journal article" date="2019" name="Microb. Cell Fact.">
        <title>Exploring novel herbicidin analogues by transcriptional regulator overexpression and MS/MS molecular networking.</title>
        <authorList>
            <person name="Shi Y."/>
            <person name="Gu R."/>
            <person name="Li Y."/>
            <person name="Wang X."/>
            <person name="Ren W."/>
            <person name="Li X."/>
            <person name="Wang L."/>
            <person name="Xie Y."/>
            <person name="Hong B."/>
        </authorList>
    </citation>
    <scope>NUCLEOTIDE SEQUENCE [LARGE SCALE GENOMIC DNA]</scope>
    <source>
        <strain evidence="2 3">US-43</strain>
    </source>
</reference>
<feature type="region of interest" description="Disordered" evidence="1">
    <location>
        <begin position="154"/>
        <end position="174"/>
    </location>
</feature>
<gene>
    <name evidence="2" type="ORF">FRZ00_20250</name>
</gene>
<dbReference type="OrthoDB" id="4144896at2"/>
<organism evidence="2 3">
    <name type="scientific">Streptomyces mobaraensis</name>
    <name type="common">Streptoverticillium mobaraense</name>
    <dbReference type="NCBI Taxonomy" id="35621"/>
    <lineage>
        <taxon>Bacteria</taxon>
        <taxon>Bacillati</taxon>
        <taxon>Actinomycetota</taxon>
        <taxon>Actinomycetes</taxon>
        <taxon>Kitasatosporales</taxon>
        <taxon>Streptomycetaceae</taxon>
        <taxon>Streptomyces</taxon>
    </lineage>
</organism>
<dbReference type="Proteomes" id="UP000327000">
    <property type="component" value="Unassembled WGS sequence"/>
</dbReference>
<evidence type="ECO:0000313" key="3">
    <source>
        <dbReference type="Proteomes" id="UP000327000"/>
    </source>
</evidence>
<evidence type="ECO:0000313" key="2">
    <source>
        <dbReference type="EMBL" id="KAB7841636.1"/>
    </source>
</evidence>
<dbReference type="AlphaFoldDB" id="A0A5N5W562"/>
<dbReference type="EMBL" id="VOKX01000040">
    <property type="protein sequence ID" value="KAB7841636.1"/>
    <property type="molecule type" value="Genomic_DNA"/>
</dbReference>
<comment type="caution">
    <text evidence="2">The sequence shown here is derived from an EMBL/GenBank/DDBJ whole genome shotgun (WGS) entry which is preliminary data.</text>
</comment>